<evidence type="ECO:0000256" key="2">
    <source>
        <dbReference type="ARBA" id="ARBA00012513"/>
    </source>
</evidence>
<dbReference type="GO" id="GO:0005524">
    <property type="term" value="F:ATP binding"/>
    <property type="evidence" value="ECO:0007669"/>
    <property type="project" value="UniProtKB-UniRule"/>
</dbReference>
<dbReference type="CDD" id="cd20871">
    <property type="entry name" value="C1_B-Raf"/>
    <property type="match status" value="1"/>
</dbReference>
<dbReference type="Proteomes" id="UP001230051">
    <property type="component" value="Unassembled WGS sequence"/>
</dbReference>
<dbReference type="SUPFAM" id="SSF54236">
    <property type="entry name" value="Ubiquitin-like"/>
    <property type="match status" value="1"/>
</dbReference>
<dbReference type="PROSITE" id="PS50011">
    <property type="entry name" value="PROTEIN_KINASE_DOM"/>
    <property type="match status" value="1"/>
</dbReference>
<dbReference type="GO" id="GO:0005829">
    <property type="term" value="C:cytosol"/>
    <property type="evidence" value="ECO:0007669"/>
    <property type="project" value="TreeGrafter"/>
</dbReference>
<evidence type="ECO:0000256" key="6">
    <source>
        <dbReference type="ARBA" id="ARBA00022723"/>
    </source>
</evidence>
<keyword evidence="8 18" id="KW-0418">Kinase</keyword>
<evidence type="ECO:0000256" key="4">
    <source>
        <dbReference type="ARBA" id="ARBA00022553"/>
    </source>
</evidence>
<dbReference type="PROSITE" id="PS00107">
    <property type="entry name" value="PROTEIN_KINASE_ATP"/>
    <property type="match status" value="1"/>
</dbReference>
<dbReference type="PROSITE" id="PS00108">
    <property type="entry name" value="PROTEIN_KINASE_ST"/>
    <property type="match status" value="1"/>
</dbReference>
<evidence type="ECO:0000256" key="9">
    <source>
        <dbReference type="ARBA" id="ARBA00022833"/>
    </source>
</evidence>
<evidence type="ECO:0000259" key="17">
    <source>
        <dbReference type="PROSITE" id="PS50898"/>
    </source>
</evidence>
<dbReference type="InterPro" id="IPR011009">
    <property type="entry name" value="Kinase-like_dom_sf"/>
</dbReference>
<dbReference type="Pfam" id="PF02196">
    <property type="entry name" value="RBD"/>
    <property type="match status" value="1"/>
</dbReference>
<organism evidence="18 19">
    <name type="scientific">Acipenser oxyrinchus oxyrinchus</name>
    <dbReference type="NCBI Taxonomy" id="40147"/>
    <lineage>
        <taxon>Eukaryota</taxon>
        <taxon>Metazoa</taxon>
        <taxon>Chordata</taxon>
        <taxon>Craniata</taxon>
        <taxon>Vertebrata</taxon>
        <taxon>Euteleostomi</taxon>
        <taxon>Actinopterygii</taxon>
        <taxon>Chondrostei</taxon>
        <taxon>Acipenseriformes</taxon>
        <taxon>Acipenseridae</taxon>
        <taxon>Acipenser</taxon>
    </lineage>
</organism>
<dbReference type="PROSITE" id="PS00479">
    <property type="entry name" value="ZF_DAG_PE_1"/>
    <property type="match status" value="1"/>
</dbReference>
<evidence type="ECO:0000256" key="12">
    <source>
        <dbReference type="ARBA" id="ARBA00048679"/>
    </source>
</evidence>
<evidence type="ECO:0000259" key="16">
    <source>
        <dbReference type="PROSITE" id="PS50081"/>
    </source>
</evidence>
<accession>A0AAD8DII3</accession>
<dbReference type="Gene3D" id="3.30.60.20">
    <property type="match status" value="1"/>
</dbReference>
<feature type="region of interest" description="Disordered" evidence="14">
    <location>
        <begin position="1"/>
        <end position="23"/>
    </location>
</feature>
<dbReference type="InterPro" id="IPR051681">
    <property type="entry name" value="Ser/Thr_Kinases-Pseudokinases"/>
</dbReference>
<feature type="domain" description="Protein kinase" evidence="15">
    <location>
        <begin position="467"/>
        <end position="727"/>
    </location>
</feature>
<evidence type="ECO:0000256" key="10">
    <source>
        <dbReference type="ARBA" id="ARBA00022840"/>
    </source>
</evidence>
<dbReference type="GO" id="GO:0046872">
    <property type="term" value="F:metal ion binding"/>
    <property type="evidence" value="ECO:0007669"/>
    <property type="project" value="UniProtKB-KW"/>
</dbReference>
<dbReference type="GO" id="GO:0005739">
    <property type="term" value="C:mitochondrion"/>
    <property type="evidence" value="ECO:0007669"/>
    <property type="project" value="TreeGrafter"/>
</dbReference>
<dbReference type="SUPFAM" id="SSF56112">
    <property type="entry name" value="Protein kinase-like (PK-like)"/>
    <property type="match status" value="1"/>
</dbReference>
<evidence type="ECO:0000259" key="15">
    <source>
        <dbReference type="PROSITE" id="PS50011"/>
    </source>
</evidence>
<dbReference type="EC" id="2.7.11.1" evidence="2"/>
<dbReference type="Gene3D" id="3.10.20.90">
    <property type="entry name" value="Phosphatidylinositol 3-kinase Catalytic Subunit, Chain A, domain 1"/>
    <property type="match status" value="1"/>
</dbReference>
<evidence type="ECO:0000256" key="3">
    <source>
        <dbReference type="ARBA" id="ARBA00022527"/>
    </source>
</evidence>
<dbReference type="AlphaFoldDB" id="A0AAD8DII3"/>
<protein>
    <recommendedName>
        <fullName evidence="2">non-specific serine/threonine protein kinase</fullName>
        <ecNumber evidence="2">2.7.11.1</ecNumber>
    </recommendedName>
</protein>
<dbReference type="FunFam" id="3.10.20.90:FF:000015">
    <property type="entry name" value="B-Raf proto-oncogene serine/threonine-protein kinase"/>
    <property type="match status" value="1"/>
</dbReference>
<dbReference type="SMART" id="SM00455">
    <property type="entry name" value="RBD"/>
    <property type="match status" value="1"/>
</dbReference>
<evidence type="ECO:0000313" key="19">
    <source>
        <dbReference type="Proteomes" id="UP001230051"/>
    </source>
</evidence>
<dbReference type="Pfam" id="PF00130">
    <property type="entry name" value="C1_1"/>
    <property type="match status" value="1"/>
</dbReference>
<keyword evidence="7 13" id="KW-0547">Nucleotide-binding</keyword>
<feature type="compositionally biased region" description="Low complexity" evidence="14">
    <location>
        <begin position="321"/>
        <end position="354"/>
    </location>
</feature>
<keyword evidence="5" id="KW-0808">Transferase</keyword>
<dbReference type="FunFam" id="3.30.60.20:FF:000004">
    <property type="entry name" value="B-Raf proto-oncogene serine/threonine-protein kinase"/>
    <property type="match status" value="1"/>
</dbReference>
<feature type="binding site" evidence="13">
    <location>
        <position position="493"/>
    </location>
    <ligand>
        <name>ATP</name>
        <dbReference type="ChEBI" id="CHEBI:30616"/>
    </ligand>
</feature>
<dbReference type="SMART" id="SM00109">
    <property type="entry name" value="C1"/>
    <property type="match status" value="1"/>
</dbReference>
<feature type="compositionally biased region" description="Basic and acidic residues" evidence="14">
    <location>
        <begin position="432"/>
        <end position="457"/>
    </location>
</feature>
<feature type="domain" description="Phorbol-ester/DAG-type" evidence="16">
    <location>
        <begin position="243"/>
        <end position="289"/>
    </location>
</feature>
<comment type="similarity">
    <text evidence="1">Belongs to the protein kinase superfamily. TKL Ser/Thr protein kinase family. RAF subfamily.</text>
</comment>
<dbReference type="CDD" id="cd14062">
    <property type="entry name" value="STKc_Raf"/>
    <property type="match status" value="1"/>
</dbReference>
<evidence type="ECO:0000313" key="18">
    <source>
        <dbReference type="EMBL" id="KAK1168808.1"/>
    </source>
</evidence>
<feature type="region of interest" description="Disordered" evidence="14">
    <location>
        <begin position="320"/>
        <end position="459"/>
    </location>
</feature>
<evidence type="ECO:0000256" key="1">
    <source>
        <dbReference type="ARBA" id="ARBA00010507"/>
    </source>
</evidence>
<evidence type="ECO:0000256" key="11">
    <source>
        <dbReference type="ARBA" id="ARBA00047899"/>
    </source>
</evidence>
<dbReference type="GO" id="GO:0004709">
    <property type="term" value="F:MAP kinase kinase kinase activity"/>
    <property type="evidence" value="ECO:0007669"/>
    <property type="project" value="TreeGrafter"/>
</dbReference>
<feature type="compositionally biased region" description="Basic and acidic residues" evidence="14">
    <location>
        <begin position="357"/>
        <end position="372"/>
    </location>
</feature>
<dbReference type="InterPro" id="IPR003116">
    <property type="entry name" value="RBD_dom"/>
</dbReference>
<dbReference type="InterPro" id="IPR001245">
    <property type="entry name" value="Ser-Thr/Tyr_kinase_cat_dom"/>
</dbReference>
<feature type="domain" description="RBD" evidence="17">
    <location>
        <begin position="164"/>
        <end position="236"/>
    </location>
</feature>
<keyword evidence="4" id="KW-0597">Phosphoprotein</keyword>
<dbReference type="PROSITE" id="PS50081">
    <property type="entry name" value="ZF_DAG_PE_2"/>
    <property type="match status" value="1"/>
</dbReference>
<reference evidence="18" key="1">
    <citation type="submission" date="2022-02" db="EMBL/GenBank/DDBJ databases">
        <title>Atlantic sturgeon de novo genome assembly.</title>
        <authorList>
            <person name="Stock M."/>
            <person name="Klopp C."/>
            <person name="Guiguen Y."/>
            <person name="Cabau C."/>
            <person name="Parinello H."/>
            <person name="Santidrian Yebra-Pimentel E."/>
            <person name="Kuhl H."/>
            <person name="Dirks R.P."/>
            <person name="Guessner J."/>
            <person name="Wuertz S."/>
            <person name="Du K."/>
            <person name="Schartl M."/>
        </authorList>
    </citation>
    <scope>NUCLEOTIDE SEQUENCE</scope>
    <source>
        <strain evidence="18">STURGEONOMICS-FGT-2020</strain>
        <tissue evidence="18">Whole blood</tissue>
    </source>
</reference>
<feature type="compositionally biased region" description="Polar residues" evidence="14">
    <location>
        <begin position="397"/>
        <end position="408"/>
    </location>
</feature>
<dbReference type="InterPro" id="IPR017441">
    <property type="entry name" value="Protein_kinase_ATP_BS"/>
</dbReference>
<evidence type="ECO:0000256" key="14">
    <source>
        <dbReference type="SAM" id="MobiDB-lite"/>
    </source>
</evidence>
<comment type="caution">
    <text evidence="18">The sequence shown here is derived from an EMBL/GenBank/DDBJ whole genome shotgun (WGS) entry which is preliminary data.</text>
</comment>
<proteinExistence type="inferred from homology"/>
<gene>
    <name evidence="18" type="primary">BRAF</name>
    <name evidence="18" type="ORF">AOXY_G9682</name>
</gene>
<keyword evidence="19" id="KW-1185">Reference proteome</keyword>
<keyword evidence="6" id="KW-0479">Metal-binding</keyword>
<dbReference type="InterPro" id="IPR020454">
    <property type="entry name" value="DAG/PE-bd"/>
</dbReference>
<dbReference type="PROSITE" id="PS50898">
    <property type="entry name" value="RBD"/>
    <property type="match status" value="1"/>
</dbReference>
<dbReference type="GO" id="GO:0005886">
    <property type="term" value="C:plasma membrane"/>
    <property type="evidence" value="ECO:0007669"/>
    <property type="project" value="TreeGrafter"/>
</dbReference>
<comment type="catalytic activity">
    <reaction evidence="11">
        <text>L-threonyl-[protein] + ATP = O-phospho-L-threonyl-[protein] + ADP + H(+)</text>
        <dbReference type="Rhea" id="RHEA:46608"/>
        <dbReference type="Rhea" id="RHEA-COMP:11060"/>
        <dbReference type="Rhea" id="RHEA-COMP:11605"/>
        <dbReference type="ChEBI" id="CHEBI:15378"/>
        <dbReference type="ChEBI" id="CHEBI:30013"/>
        <dbReference type="ChEBI" id="CHEBI:30616"/>
        <dbReference type="ChEBI" id="CHEBI:61977"/>
        <dbReference type="ChEBI" id="CHEBI:456216"/>
        <dbReference type="EC" id="2.7.11.1"/>
    </reaction>
</comment>
<keyword evidence="3" id="KW-0723">Serine/threonine-protein kinase</keyword>
<evidence type="ECO:0000256" key="7">
    <source>
        <dbReference type="ARBA" id="ARBA00022741"/>
    </source>
</evidence>
<dbReference type="Pfam" id="PF07714">
    <property type="entry name" value="PK_Tyr_Ser-Thr"/>
    <property type="match status" value="1"/>
</dbReference>
<dbReference type="FunFam" id="1.10.510.10:FF:000036">
    <property type="entry name" value="RAF proto-oncogene serine/threonine-protein kinase"/>
    <property type="match status" value="1"/>
</dbReference>
<sequence length="777" mass="86433">MATLSSAESPPPVFNGDAMDRDPDREQRLTEIGTGLESIGSGGIPGGNQDIPEEVWNIKQMIKLTQEHIEALLDKFGGEHNPPSIYLEAYEEYTSKLDALQQREQQLLESMGNGTDFPSPTLTPTLVDAKLAGAACFPVAPNTLAVLQTPSDGAWNNPKSPQKPIVRVFLPNKQRTVVPARCGMTVRDSIKKALMMRGLIPECCAVYRKPEGEKKPIGWDTDISWLTGEELHVEVLENVPLTTHNFVRKTFFTLAFCDFCRKLLFQGFRCQTCGYKFHQRCSTEVPLMCVNYDQLDLLLVSKFFEHHPITQEEVCSEGTTPVSEVCPSSPPSNSSGSMCNPTTSPSKSIPIPQSFRPGDEDHRNQFGQRDRSSSAPNVHINTIEPVNIDDLIRDQGLQRSDGGSTGLSATPPASLPGSLTNVKALQKSPGQQRERKSSSSSSEDRNKMKTLGRRDSSDDWEISEGQITLGQRIGSGSFGTVYKGKWHGDVAVKMLNVTAPTPQQLQAFKNEVGVLRKTRHVNILLFMGYTTKPQLAIVTQWCEGSSLYHHLHIIETKFEMIKLIDIARQTAQGMDYLHAKSIIHRDLKSNNIFLHEDLTVKIGDFGLATVKSRWSGSHQFEQLSGSILWMAPEVIRMQDKNPYSFQSDVYAFGIVLYELMSGQLPYSNINNRDQIIFMVGRGYLSADLSKVRSNCPKAMKRLMADCLKKKREERPLFPQLLASIELLARSLPKIHRSASEPSLNRAGFQTEDFSLYACASPKTPIQGGGYGEFAAFK</sequence>
<comment type="catalytic activity">
    <reaction evidence="12">
        <text>L-seryl-[protein] + ATP = O-phospho-L-seryl-[protein] + ADP + H(+)</text>
        <dbReference type="Rhea" id="RHEA:17989"/>
        <dbReference type="Rhea" id="RHEA-COMP:9863"/>
        <dbReference type="Rhea" id="RHEA-COMP:11604"/>
        <dbReference type="ChEBI" id="CHEBI:15378"/>
        <dbReference type="ChEBI" id="CHEBI:29999"/>
        <dbReference type="ChEBI" id="CHEBI:30616"/>
        <dbReference type="ChEBI" id="CHEBI:83421"/>
        <dbReference type="ChEBI" id="CHEBI:456216"/>
        <dbReference type="EC" id="2.7.11.1"/>
    </reaction>
</comment>
<dbReference type="FunFam" id="3.30.200.20:FF:000024">
    <property type="entry name" value="B-Raf proto-oncogene serine/threonine-protein kinase"/>
    <property type="match status" value="1"/>
</dbReference>
<evidence type="ECO:0000256" key="13">
    <source>
        <dbReference type="PROSITE-ProRule" id="PRU10141"/>
    </source>
</evidence>
<dbReference type="InterPro" id="IPR002219">
    <property type="entry name" value="PKC_DAG/PE"/>
</dbReference>
<dbReference type="PANTHER" id="PTHR44329">
    <property type="entry name" value="SERINE/THREONINE-PROTEIN KINASE TNNI3K-RELATED"/>
    <property type="match status" value="1"/>
</dbReference>
<keyword evidence="9" id="KW-0862">Zinc</keyword>
<dbReference type="InterPro" id="IPR029071">
    <property type="entry name" value="Ubiquitin-like_domsf"/>
</dbReference>
<name>A0AAD8DII3_ACIOX</name>
<dbReference type="InterPro" id="IPR008271">
    <property type="entry name" value="Ser/Thr_kinase_AS"/>
</dbReference>
<dbReference type="SUPFAM" id="SSF57889">
    <property type="entry name" value="Cysteine-rich domain"/>
    <property type="match status" value="1"/>
</dbReference>
<dbReference type="InterPro" id="IPR000719">
    <property type="entry name" value="Prot_kinase_dom"/>
</dbReference>
<dbReference type="EMBL" id="JAGXEW010000008">
    <property type="protein sequence ID" value="KAK1168808.1"/>
    <property type="molecule type" value="Genomic_DNA"/>
</dbReference>
<dbReference type="Gene3D" id="1.10.510.10">
    <property type="entry name" value="Transferase(Phosphotransferase) domain 1"/>
    <property type="match status" value="1"/>
</dbReference>
<dbReference type="Gene3D" id="3.30.200.20">
    <property type="entry name" value="Phosphorylase Kinase, domain 1"/>
    <property type="match status" value="1"/>
</dbReference>
<evidence type="ECO:0000256" key="5">
    <source>
        <dbReference type="ARBA" id="ARBA00022679"/>
    </source>
</evidence>
<feature type="compositionally biased region" description="Polar residues" evidence="14">
    <location>
        <begin position="417"/>
        <end position="431"/>
    </location>
</feature>
<dbReference type="CDD" id="cd17134">
    <property type="entry name" value="RBD_BRAF"/>
    <property type="match status" value="1"/>
</dbReference>
<keyword evidence="10 13" id="KW-0067">ATP-binding</keyword>
<dbReference type="PRINTS" id="PR00008">
    <property type="entry name" value="DAGPEDOMAIN"/>
</dbReference>
<dbReference type="SMART" id="SM00220">
    <property type="entry name" value="S_TKc"/>
    <property type="match status" value="1"/>
</dbReference>
<evidence type="ECO:0000256" key="8">
    <source>
        <dbReference type="ARBA" id="ARBA00022777"/>
    </source>
</evidence>
<dbReference type="PANTHER" id="PTHR44329:SF240">
    <property type="entry name" value="SERINE_THREONINE-PROTEIN KINASE B-RAF"/>
    <property type="match status" value="1"/>
</dbReference>
<dbReference type="InterPro" id="IPR046349">
    <property type="entry name" value="C1-like_sf"/>
</dbReference>